<dbReference type="Pfam" id="PF00990">
    <property type="entry name" value="GGDEF"/>
    <property type="match status" value="1"/>
</dbReference>
<dbReference type="InterPro" id="IPR050706">
    <property type="entry name" value="Cyclic-di-GMP_PDE-like"/>
</dbReference>
<proteinExistence type="predicted"/>
<dbReference type="InterPro" id="IPR001633">
    <property type="entry name" value="EAL_dom"/>
</dbReference>
<dbReference type="SUPFAM" id="SSF141868">
    <property type="entry name" value="EAL domain-like"/>
    <property type="match status" value="1"/>
</dbReference>
<name>A0A7C5X218_9AQUI</name>
<dbReference type="SMART" id="SM00052">
    <property type="entry name" value="EAL"/>
    <property type="match status" value="1"/>
</dbReference>
<evidence type="ECO:0000313" key="3">
    <source>
        <dbReference type="EMBL" id="HHO74695.1"/>
    </source>
</evidence>
<dbReference type="PANTHER" id="PTHR33121:SF82">
    <property type="entry name" value="SIGNAL TRANSDUCTION PROTEIN CONTAINING A EAL DOMAIN"/>
    <property type="match status" value="1"/>
</dbReference>
<dbReference type="InterPro" id="IPR029787">
    <property type="entry name" value="Nucleotide_cyclase"/>
</dbReference>
<dbReference type="GO" id="GO:0071111">
    <property type="term" value="F:cyclic-guanylate-specific phosphodiesterase activity"/>
    <property type="evidence" value="ECO:0007669"/>
    <property type="project" value="InterPro"/>
</dbReference>
<dbReference type="NCBIfam" id="TIGR00254">
    <property type="entry name" value="GGDEF"/>
    <property type="match status" value="1"/>
</dbReference>
<dbReference type="EMBL" id="DSAC01000110">
    <property type="protein sequence ID" value="HHO74695.1"/>
    <property type="molecule type" value="Genomic_DNA"/>
</dbReference>
<dbReference type="CDD" id="cd01948">
    <property type="entry name" value="EAL"/>
    <property type="match status" value="1"/>
</dbReference>
<comment type="caution">
    <text evidence="3">The sequence shown here is derived from an EMBL/GenBank/DDBJ whole genome shotgun (WGS) entry which is preliminary data.</text>
</comment>
<reference evidence="3" key="1">
    <citation type="journal article" date="2020" name="mSystems">
        <title>Genome- and Community-Level Interaction Insights into Carbon Utilization and Element Cycling Functions of Hydrothermarchaeota in Hydrothermal Sediment.</title>
        <authorList>
            <person name="Zhou Z."/>
            <person name="Liu Y."/>
            <person name="Xu W."/>
            <person name="Pan J."/>
            <person name="Luo Z.H."/>
            <person name="Li M."/>
        </authorList>
    </citation>
    <scope>NUCLEOTIDE SEQUENCE [LARGE SCALE GENOMIC DNA]</scope>
    <source>
        <strain evidence="3">SpSt-114</strain>
    </source>
</reference>
<sequence>MARECLTLLDLYKETFIPDTQCLRDILKKVFYFHERKGREFSLILVDIDNLRQINREKGYFVGNKVLLFAADTIGNSIRKSDIAGKYKSGSFLIILPETDKKGAKVVSDRLAKRLADIQVEECSVSATITSCSYPEDGESPEELLNFLEEQTAKAKGKNKPIITIENFRTQKKREITTWDLISAIEENRVVPAFQPILNLKKDSIESYEVLMRIEDQGDYIPAMAFIDKVYELSLLTVFEEIILDKAINAWLTGKISGKLFFNMPSYFVNYLAKGKVKLEDFKKELTKAGIPAEDVVIEIPESKITATTEELVEVVNNIRALGFKVAVDDFGVENSSIERLLKTKPDIVKIDGFFLKEERNMLRWIVKGLKRLGYVVAMEHVEKAEDLELAKKLGADYAQGFYIGKPEVLA</sequence>
<evidence type="ECO:0000259" key="1">
    <source>
        <dbReference type="PROSITE" id="PS50883"/>
    </source>
</evidence>
<dbReference type="Gene3D" id="3.30.70.270">
    <property type="match status" value="1"/>
</dbReference>
<feature type="domain" description="GGDEF" evidence="2">
    <location>
        <begin position="39"/>
        <end position="166"/>
    </location>
</feature>
<dbReference type="PROSITE" id="PS50883">
    <property type="entry name" value="EAL"/>
    <property type="match status" value="1"/>
</dbReference>
<dbReference type="InterPro" id="IPR035919">
    <property type="entry name" value="EAL_sf"/>
</dbReference>
<evidence type="ECO:0000259" key="2">
    <source>
        <dbReference type="PROSITE" id="PS50887"/>
    </source>
</evidence>
<organism evidence="3">
    <name type="scientific">Thermocrinis ruber</name>
    <dbReference type="NCBI Taxonomy" id="75906"/>
    <lineage>
        <taxon>Bacteria</taxon>
        <taxon>Pseudomonadati</taxon>
        <taxon>Aquificota</taxon>
        <taxon>Aquificia</taxon>
        <taxon>Aquificales</taxon>
        <taxon>Aquificaceae</taxon>
        <taxon>Thermocrinis</taxon>
    </lineage>
</organism>
<dbReference type="CDD" id="cd01949">
    <property type="entry name" value="GGDEF"/>
    <property type="match status" value="1"/>
</dbReference>
<dbReference type="PANTHER" id="PTHR33121">
    <property type="entry name" value="CYCLIC DI-GMP PHOSPHODIESTERASE PDEF"/>
    <property type="match status" value="1"/>
</dbReference>
<protein>
    <submittedName>
        <fullName evidence="3">Bifunctional diguanylate cyclase/phosphodiesterase</fullName>
    </submittedName>
</protein>
<dbReference type="AlphaFoldDB" id="A0A7C5X218"/>
<dbReference type="SMART" id="SM00267">
    <property type="entry name" value="GGDEF"/>
    <property type="match status" value="1"/>
</dbReference>
<dbReference type="InterPro" id="IPR000160">
    <property type="entry name" value="GGDEF_dom"/>
</dbReference>
<dbReference type="Gene3D" id="3.20.20.450">
    <property type="entry name" value="EAL domain"/>
    <property type="match status" value="1"/>
</dbReference>
<accession>A0A7C5X218</accession>
<gene>
    <name evidence="3" type="ORF">ENN04_08740</name>
</gene>
<dbReference type="PROSITE" id="PS50887">
    <property type="entry name" value="GGDEF"/>
    <property type="match status" value="1"/>
</dbReference>
<dbReference type="InterPro" id="IPR043128">
    <property type="entry name" value="Rev_trsase/Diguanyl_cyclase"/>
</dbReference>
<dbReference type="SUPFAM" id="SSF55073">
    <property type="entry name" value="Nucleotide cyclase"/>
    <property type="match status" value="1"/>
</dbReference>
<dbReference type="Pfam" id="PF00563">
    <property type="entry name" value="EAL"/>
    <property type="match status" value="1"/>
</dbReference>
<feature type="domain" description="EAL" evidence="1">
    <location>
        <begin position="174"/>
        <end position="411"/>
    </location>
</feature>